<dbReference type="Gene3D" id="3.90.1150.10">
    <property type="entry name" value="Aspartate Aminotransferase, domain 1"/>
    <property type="match status" value="1"/>
</dbReference>
<keyword evidence="4 7" id="KW-0808">Transferase</keyword>
<dbReference type="PATRIC" id="fig|336831.14.peg.1105"/>
<comment type="similarity">
    <text evidence="2">Belongs to the class-I pyridoxal-phosphate-dependent aminotransferase family.</text>
</comment>
<evidence type="ECO:0000313" key="8">
    <source>
        <dbReference type="Proteomes" id="UP000034228"/>
    </source>
</evidence>
<dbReference type="CDD" id="cd00609">
    <property type="entry name" value="AAT_like"/>
    <property type="match status" value="1"/>
</dbReference>
<reference evidence="7 8" key="1">
    <citation type="submission" date="2015-03" db="EMBL/GenBank/DDBJ databases">
        <title>Draft genome sequences of two protease-producing strains of Arsukibacterium isolated from two cold and alkaline environments.</title>
        <authorList>
            <person name="Lylloff J.E."/>
            <person name="Skov L.B."/>
            <person name="Jepsen M."/>
            <person name="Hallin P.F."/>
            <person name="Sorensen S.J."/>
            <person name="Stougaard P."/>
            <person name="Glaring M.A."/>
        </authorList>
    </citation>
    <scope>NUCLEOTIDE SEQUENCE [LARGE SCALE GENOMIC DNA]</scope>
    <source>
        <strain evidence="7 8">GCM72</strain>
    </source>
</reference>
<dbReference type="AlphaFoldDB" id="A0A0M2V4T1"/>
<dbReference type="GO" id="GO:0016212">
    <property type="term" value="F:kynurenine-oxoglutarate transaminase activity"/>
    <property type="evidence" value="ECO:0007669"/>
    <property type="project" value="TreeGrafter"/>
</dbReference>
<gene>
    <name evidence="7" type="ORF">WG68_14680</name>
</gene>
<evidence type="ECO:0000313" key="7">
    <source>
        <dbReference type="EMBL" id="KKO44640.1"/>
    </source>
</evidence>
<protein>
    <submittedName>
        <fullName evidence="7">Aminotransferase</fullName>
    </submittedName>
</protein>
<dbReference type="InterPro" id="IPR051326">
    <property type="entry name" value="Kynurenine-oxoglutarate_AT"/>
</dbReference>
<dbReference type="STRING" id="336831.WG68_14680"/>
<evidence type="ECO:0000256" key="4">
    <source>
        <dbReference type="ARBA" id="ARBA00022679"/>
    </source>
</evidence>
<comment type="cofactor">
    <cofactor evidence="1">
        <name>pyridoxal 5'-phosphate</name>
        <dbReference type="ChEBI" id="CHEBI:597326"/>
    </cofactor>
</comment>
<dbReference type="InterPro" id="IPR015421">
    <property type="entry name" value="PyrdxlP-dep_Trfase_major"/>
</dbReference>
<name>A0A0M2V4T1_9GAMM</name>
<evidence type="ECO:0000256" key="2">
    <source>
        <dbReference type="ARBA" id="ARBA00007441"/>
    </source>
</evidence>
<proteinExistence type="inferred from homology"/>
<dbReference type="PANTHER" id="PTHR43807:SF20">
    <property type="entry name" value="FI04487P"/>
    <property type="match status" value="1"/>
</dbReference>
<dbReference type="PANTHER" id="PTHR43807">
    <property type="entry name" value="FI04487P"/>
    <property type="match status" value="1"/>
</dbReference>
<organism evidence="7 8">
    <name type="scientific">Arsukibacterium ikkense</name>
    <dbReference type="NCBI Taxonomy" id="336831"/>
    <lineage>
        <taxon>Bacteria</taxon>
        <taxon>Pseudomonadati</taxon>
        <taxon>Pseudomonadota</taxon>
        <taxon>Gammaproteobacteria</taxon>
        <taxon>Chromatiales</taxon>
        <taxon>Chromatiaceae</taxon>
        <taxon>Arsukibacterium</taxon>
    </lineage>
</organism>
<feature type="domain" description="Aminotransferase class I/classII large" evidence="6">
    <location>
        <begin position="27"/>
        <end position="378"/>
    </location>
</feature>
<dbReference type="FunFam" id="3.40.640.10:FF:000033">
    <property type="entry name" value="Aspartate aminotransferase"/>
    <property type="match status" value="1"/>
</dbReference>
<comment type="caution">
    <text evidence="7">The sequence shown here is derived from an EMBL/GenBank/DDBJ whole genome shotgun (WGS) entry which is preliminary data.</text>
</comment>
<dbReference type="OrthoDB" id="9763453at2"/>
<keyword evidence="8" id="KW-1185">Reference proteome</keyword>
<evidence type="ECO:0000256" key="3">
    <source>
        <dbReference type="ARBA" id="ARBA00022576"/>
    </source>
</evidence>
<dbReference type="GO" id="GO:0030170">
    <property type="term" value="F:pyridoxal phosphate binding"/>
    <property type="evidence" value="ECO:0007669"/>
    <property type="project" value="InterPro"/>
</dbReference>
<keyword evidence="3 7" id="KW-0032">Aminotransferase</keyword>
<keyword evidence="5" id="KW-0663">Pyridoxal phosphate</keyword>
<dbReference type="EMBL" id="LAHO01000015">
    <property type="protein sequence ID" value="KKO44640.1"/>
    <property type="molecule type" value="Genomic_DNA"/>
</dbReference>
<sequence length="381" mass="41786">MALLSKLPAVGSSIFSQMSQLATEQQAINLSQGFPDFAPDSYLLARLAYHSQQGANQYAPMPGILPLRQQISDLVARCYQRSINPASEITVTSGATEALFVAIQAVVQPGDDVILFDPAYDSYAPAVQLAGGTSIHLSLQAPGFKVDWQQVAAAVTPRTKLIIVNSPHNPSATVFSDTDWQALQQLVCQHGLYCLSDEVYEHMVFDGAPRLSAHCYPALAERSFVVSSFGKTFHVTGWKLGYCIAPPVLSAEFRKIHQYVTFSSFTPAQYAITDMLANYPAHVSGLAAFYQQKRDQFVQALSGSRLRLVPSAGTYFQLADYSLISDMADVEFCRWLTIEHKVAAIPLSVFYRQPPAARLIRFCFAKTPATLSQAAEVLCQL</sequence>
<dbReference type="InterPro" id="IPR004839">
    <property type="entry name" value="Aminotransferase_I/II_large"/>
</dbReference>
<dbReference type="InterPro" id="IPR015424">
    <property type="entry name" value="PyrdxlP-dep_Trfase"/>
</dbReference>
<dbReference type="Proteomes" id="UP000034228">
    <property type="component" value="Unassembled WGS sequence"/>
</dbReference>
<evidence type="ECO:0000256" key="1">
    <source>
        <dbReference type="ARBA" id="ARBA00001933"/>
    </source>
</evidence>
<evidence type="ECO:0000256" key="5">
    <source>
        <dbReference type="ARBA" id="ARBA00022898"/>
    </source>
</evidence>
<dbReference type="Gene3D" id="3.40.640.10">
    <property type="entry name" value="Type I PLP-dependent aspartate aminotransferase-like (Major domain)"/>
    <property type="match status" value="1"/>
</dbReference>
<dbReference type="SUPFAM" id="SSF53383">
    <property type="entry name" value="PLP-dependent transferases"/>
    <property type="match status" value="1"/>
</dbReference>
<dbReference type="GO" id="GO:0005737">
    <property type="term" value="C:cytoplasm"/>
    <property type="evidence" value="ECO:0007669"/>
    <property type="project" value="TreeGrafter"/>
</dbReference>
<evidence type="ECO:0000259" key="6">
    <source>
        <dbReference type="Pfam" id="PF00155"/>
    </source>
</evidence>
<dbReference type="Pfam" id="PF00155">
    <property type="entry name" value="Aminotran_1_2"/>
    <property type="match status" value="1"/>
</dbReference>
<accession>A0A0M2V4T1</accession>
<dbReference type="InterPro" id="IPR015422">
    <property type="entry name" value="PyrdxlP-dep_Trfase_small"/>
</dbReference>
<dbReference type="NCBIfam" id="NF006569">
    <property type="entry name" value="PRK09082.1"/>
    <property type="match status" value="1"/>
</dbReference>